<dbReference type="InterPro" id="IPR036465">
    <property type="entry name" value="vWFA_dom_sf"/>
</dbReference>
<dbReference type="Gene3D" id="3.40.50.410">
    <property type="entry name" value="von Willebrand factor, type A domain"/>
    <property type="match status" value="1"/>
</dbReference>
<gene>
    <name evidence="2" type="ORF">THIOM_001413</name>
</gene>
<dbReference type="PANTHER" id="PTHR47763">
    <property type="entry name" value="ALPHA-PROTEIN KINASE VWKA"/>
    <property type="match status" value="1"/>
</dbReference>
<reference evidence="2 3" key="1">
    <citation type="submission" date="2016-05" db="EMBL/GenBank/DDBJ databases">
        <title>Single-cell genome of chain-forming Candidatus Thiomargarita nelsonii and comparison to other large sulfur-oxidizing bacteria.</title>
        <authorList>
            <person name="Winkel M."/>
            <person name="Salman V."/>
            <person name="Woyke T."/>
            <person name="Schulz-Vogt H."/>
            <person name="Richter M."/>
            <person name="Flood B."/>
            <person name="Bailey J."/>
            <person name="Amann R."/>
            <person name="Mussmann M."/>
        </authorList>
    </citation>
    <scope>NUCLEOTIDE SEQUENCE [LARGE SCALE GENOMIC DNA]</scope>
    <source>
        <strain evidence="2 3">THI036</strain>
    </source>
</reference>
<dbReference type="GO" id="GO:0005737">
    <property type="term" value="C:cytoplasm"/>
    <property type="evidence" value="ECO:0007669"/>
    <property type="project" value="TreeGrafter"/>
</dbReference>
<proteinExistence type="predicted"/>
<dbReference type="GO" id="GO:0004674">
    <property type="term" value="F:protein serine/threonine kinase activity"/>
    <property type="evidence" value="ECO:0007669"/>
    <property type="project" value="TreeGrafter"/>
</dbReference>
<organism evidence="2 3">
    <name type="scientific">Candidatus Thiomargarita nelsonii</name>
    <dbReference type="NCBI Taxonomy" id="1003181"/>
    <lineage>
        <taxon>Bacteria</taxon>
        <taxon>Pseudomonadati</taxon>
        <taxon>Pseudomonadota</taxon>
        <taxon>Gammaproteobacteria</taxon>
        <taxon>Thiotrichales</taxon>
        <taxon>Thiotrichaceae</taxon>
        <taxon>Thiomargarita</taxon>
    </lineage>
</organism>
<name>A0A0A6P159_9GAMM</name>
<dbReference type="Proteomes" id="UP000076962">
    <property type="component" value="Unassembled WGS sequence"/>
</dbReference>
<dbReference type="InterPro" id="IPR052969">
    <property type="entry name" value="Thr-specific_kinase-like"/>
</dbReference>
<evidence type="ECO:0000313" key="3">
    <source>
        <dbReference type="Proteomes" id="UP000076962"/>
    </source>
</evidence>
<feature type="chain" id="PRO_5002031657" description="VWFA domain-containing protein" evidence="1">
    <location>
        <begin position="23"/>
        <end position="787"/>
    </location>
</feature>
<evidence type="ECO:0008006" key="4">
    <source>
        <dbReference type="Google" id="ProtNLM"/>
    </source>
</evidence>
<keyword evidence="3" id="KW-1185">Reference proteome</keyword>
<evidence type="ECO:0000313" key="2">
    <source>
        <dbReference type="EMBL" id="OAD22771.1"/>
    </source>
</evidence>
<sequence>MLRIFVLISCLSLFLISTTVSALPDKGSCANYDFSSVMDKQGVIDTSRYVRVLRDNAPLYKEAESQTSNGQLGFGDYLYPLQVVKLNYGKQQRIQVRKVGTRTAPALGWMEAHDLLCGVKPLQSPDGLARKVFIKTPSRRDPSQSTVSAYKSYEQDCPSEGCQQLSRFRLYFIYAEDEINQRYLIIDKHTLEGHSSPPPLVGWVKRDDTIPWNTTLGLRPKEDVDRISTYIQLEDRHKKNRTEGVELTGGKIWYSFENHIPILKITEDHYHVAAPSIGMQGFDRYEEDILTRMKLVDVFFLIDGTASMDPHINAARQAVQEIGRNLRQQPDFAETSFRFGFRIYRDTYADNILSACQGGVCEGMSLSSKTCESDNDDTEANWQAFVRQLGKVKATHEKSDGYPEKLFDGLRQAILDMIPCDKRAKLLFVIGDHGDREDEVPQDIVDNLNNHFAKKLVFFIQTPNKSSQARTPSSYQKAYTAYNKQAFQVLYKILPTEFKGQRIQHGDYFLSLSQSSLITQVVERVKQYSSSRVVNELKQVLAGGESLQNILNRSVQQGGMPVMYWKWIQDTACSELGDQCNTTVDHKVVDFYIPVDKNKVQEEVWMTASNLDDWLSLLKPFENLGALPVWKQREVFAQLLRKQVQEILGAYPQQGLTLGEMAAQAKKKVLPMRQNGPLLQYKIEEIREEIEVCEVTRLINWVNAIRKVLQRVYNDSTQKPVFSLEYPKRKSRWWGGTDCPLSDKGKRVPELKFGRVVAQALGPDDNYRYDHRLYGQTVYWLPIDFLP</sequence>
<dbReference type="PANTHER" id="PTHR47763:SF1">
    <property type="entry name" value="DUF659 DOMAIN-CONTAINING PROTEIN"/>
    <property type="match status" value="1"/>
</dbReference>
<dbReference type="AlphaFoldDB" id="A0A0A6P159"/>
<dbReference type="EMBL" id="LUTY01000750">
    <property type="protein sequence ID" value="OAD22771.1"/>
    <property type="molecule type" value="Genomic_DNA"/>
</dbReference>
<evidence type="ECO:0000256" key="1">
    <source>
        <dbReference type="SAM" id="SignalP"/>
    </source>
</evidence>
<dbReference type="SUPFAM" id="SSF53300">
    <property type="entry name" value="vWA-like"/>
    <property type="match status" value="1"/>
</dbReference>
<keyword evidence="1" id="KW-0732">Signal</keyword>
<accession>A0A0A6P159</accession>
<feature type="signal peptide" evidence="1">
    <location>
        <begin position="1"/>
        <end position="22"/>
    </location>
</feature>
<comment type="caution">
    <text evidence="2">The sequence shown here is derived from an EMBL/GenBank/DDBJ whole genome shotgun (WGS) entry which is preliminary data.</text>
</comment>
<protein>
    <recommendedName>
        <fullName evidence="4">VWFA domain-containing protein</fullName>
    </recommendedName>
</protein>